<gene>
    <name evidence="12" type="primary">hdrA</name>
    <name evidence="12" type="ORF">SCAL_000930</name>
</gene>
<dbReference type="EC" id="1.8.-.-" evidence="10"/>
<comment type="caution">
    <text evidence="12">The sequence shown here is derived from an EMBL/GenBank/DDBJ whole genome shotgun (WGS) entry which is preliminary data.</text>
</comment>
<dbReference type="GO" id="GO:0051539">
    <property type="term" value="F:4 iron, 4 sulfur cluster binding"/>
    <property type="evidence" value="ECO:0007669"/>
    <property type="project" value="UniProtKB-UniRule"/>
</dbReference>
<sequence>MIGVFLCGCDGEVSERIELKWLGEVAERDPDVGYLEIDEHLCSKEAVRKIRSIVESKNLDRIVIAGCSPRTHEKIFDDLAPIVEFANIREQAAWVHPEKEEATRVAADILQSAIVRAKLAAELEPVRVPIEPSCLVIGGGVSGMQAASDLSAQGYRVYLVERDERLGGRVKRLSMTFPTISCGFPCRHDCPECELTPKEEELYASEFVEILTSTEVMEVEGRIGDYHVTLRTPEGVREIKVGTVVIATGTKTYDPSRIPEYGYEFEDVITSIELEDLYMKHRFLGGGGELRRPSDDAIPKRVDFIQCVGSRGEKGGNPYCSIVCCLYGIGHARAIKEMHPACEVYLHFTNIQAPYRGFEEYYKESESLGVNFVRGEVKLVEKGEEGLVITYENVDLQKSFEEATDLVVLSVGQEPSDGAKELAELFYRELDPDGFFTEVNQKIVREDATGVFVAGCALGPRNIRYAVADGKIAAENALALLKKGEFEMEGIMPIVDDTKCIGCNICGNLCYFGAIGVTEEIAEVVEGKCRGCGICAAACPEKAITLTQFDDEEITAQIEVFARAGEVSG</sequence>
<dbReference type="InterPro" id="IPR017900">
    <property type="entry name" value="4Fe4S_Fe_S_CS"/>
</dbReference>
<dbReference type="InterPro" id="IPR039650">
    <property type="entry name" value="HdrA-like"/>
</dbReference>
<comment type="cofactor">
    <cofactor evidence="1 10">
        <name>FAD</name>
        <dbReference type="ChEBI" id="CHEBI:57692"/>
    </cofactor>
</comment>
<dbReference type="PROSITE" id="PS51379">
    <property type="entry name" value="4FE4S_FER_2"/>
    <property type="match status" value="2"/>
</dbReference>
<dbReference type="GO" id="GO:0046872">
    <property type="term" value="F:metal ion binding"/>
    <property type="evidence" value="ECO:0007669"/>
    <property type="project" value="UniProtKB-KW"/>
</dbReference>
<feature type="domain" description="4Fe-4S ferredoxin-type" evidence="11">
    <location>
        <begin position="520"/>
        <end position="549"/>
    </location>
</feature>
<dbReference type="Gene3D" id="3.50.50.60">
    <property type="entry name" value="FAD/NAD(P)-binding domain"/>
    <property type="match status" value="2"/>
</dbReference>
<evidence type="ECO:0000256" key="4">
    <source>
        <dbReference type="ARBA" id="ARBA00022630"/>
    </source>
</evidence>
<dbReference type="InterPro" id="IPR017896">
    <property type="entry name" value="4Fe4S_Fe-S-bd"/>
</dbReference>
<evidence type="ECO:0000256" key="6">
    <source>
        <dbReference type="ARBA" id="ARBA00022827"/>
    </source>
</evidence>
<keyword evidence="13" id="KW-1185">Reference proteome</keyword>
<evidence type="ECO:0000256" key="2">
    <source>
        <dbReference type="ARBA" id="ARBA00006561"/>
    </source>
</evidence>
<comment type="similarity">
    <text evidence="2 10">Belongs to the HdrA family.</text>
</comment>
<evidence type="ECO:0000256" key="9">
    <source>
        <dbReference type="ARBA" id="ARBA00023014"/>
    </source>
</evidence>
<evidence type="ECO:0000256" key="7">
    <source>
        <dbReference type="ARBA" id="ARBA00023002"/>
    </source>
</evidence>
<dbReference type="InterPro" id="IPR023753">
    <property type="entry name" value="FAD/NAD-binding_dom"/>
</dbReference>
<dbReference type="EMBL" id="LYOS01000002">
    <property type="protein sequence ID" value="OFV68290.1"/>
    <property type="molecule type" value="Genomic_DNA"/>
</dbReference>
<evidence type="ECO:0000256" key="3">
    <source>
        <dbReference type="ARBA" id="ARBA00022485"/>
    </source>
</evidence>
<keyword evidence="6 10" id="KW-0274">FAD</keyword>
<dbReference type="PANTHER" id="PTHR43498:SF1">
    <property type="entry name" value="COB--COM HETERODISULFIDE REDUCTASE IRON-SULFUR SUBUNIT A"/>
    <property type="match status" value="1"/>
</dbReference>
<feature type="domain" description="4Fe-4S ferredoxin-type" evidence="11">
    <location>
        <begin position="491"/>
        <end position="519"/>
    </location>
</feature>
<name>A0A1F2PA75_9EURY</name>
<evidence type="ECO:0000256" key="1">
    <source>
        <dbReference type="ARBA" id="ARBA00001974"/>
    </source>
</evidence>
<keyword evidence="9 10" id="KW-0411">Iron-sulfur</keyword>
<dbReference type="GO" id="GO:0016491">
    <property type="term" value="F:oxidoreductase activity"/>
    <property type="evidence" value="ECO:0007669"/>
    <property type="project" value="UniProtKB-UniRule"/>
</dbReference>
<proteinExistence type="inferred from homology"/>
<evidence type="ECO:0000256" key="8">
    <source>
        <dbReference type="ARBA" id="ARBA00023004"/>
    </source>
</evidence>
<dbReference type="SUPFAM" id="SSF54862">
    <property type="entry name" value="4Fe-4S ferredoxins"/>
    <property type="match status" value="1"/>
</dbReference>
<dbReference type="Pfam" id="PF00037">
    <property type="entry name" value="Fer4"/>
    <property type="match status" value="1"/>
</dbReference>
<comment type="function">
    <text evidence="10">Part of a complex that catalyzes the reversible reduction of CoM-S-S-CoB to the thiol-coenzymes H-S-CoM (coenzyme M) and H-S-CoB (coenzyme B).</text>
</comment>
<dbReference type="AlphaFoldDB" id="A0A1F2PA75"/>
<evidence type="ECO:0000259" key="11">
    <source>
        <dbReference type="PROSITE" id="PS51379"/>
    </source>
</evidence>
<evidence type="ECO:0000313" key="13">
    <source>
        <dbReference type="Proteomes" id="UP000186940"/>
    </source>
</evidence>
<dbReference type="PANTHER" id="PTHR43498">
    <property type="entry name" value="FERREDOXIN:COB-COM HETERODISULFIDE REDUCTASE SUBUNIT A"/>
    <property type="match status" value="1"/>
</dbReference>
<dbReference type="Gene3D" id="3.30.70.20">
    <property type="match status" value="1"/>
</dbReference>
<protein>
    <recommendedName>
        <fullName evidence="10">CoB--CoM heterodisulfide reductase iron-sulfur subunit A</fullName>
        <ecNumber evidence="10">1.8.-.-</ecNumber>
    </recommendedName>
</protein>
<accession>A0A1F2PA75</accession>
<comment type="pathway">
    <text evidence="10">Cofactor metabolism; coenzyme M-coenzyme B heterodisulfide reduction; coenzyme B and coenzyme M from coenzyme M-coenzyme B heterodisulfide: step 1/1.</text>
</comment>
<dbReference type="Pfam" id="PF07992">
    <property type="entry name" value="Pyr_redox_2"/>
    <property type="match status" value="1"/>
</dbReference>
<evidence type="ECO:0000256" key="10">
    <source>
        <dbReference type="RuleBase" id="RU366072"/>
    </source>
</evidence>
<keyword evidence="3 10" id="KW-0004">4Fe-4S</keyword>
<organism evidence="12 13">
    <name type="scientific">Candidatus Syntropharchaeum caldarium</name>
    <dbReference type="NCBI Taxonomy" id="1838285"/>
    <lineage>
        <taxon>Archaea</taxon>
        <taxon>Methanobacteriati</taxon>
        <taxon>Methanobacteriota</taxon>
        <taxon>Stenosarchaea group</taxon>
        <taxon>Methanomicrobia</taxon>
        <taxon>Methanosarcinales</taxon>
        <taxon>ANME-2 cluster</taxon>
        <taxon>Candidatus Syntropharchaeum</taxon>
    </lineage>
</organism>
<keyword evidence="7 10" id="KW-0560">Oxidoreductase</keyword>
<dbReference type="PROSITE" id="PS00198">
    <property type="entry name" value="4FE4S_FER_1"/>
    <property type="match status" value="1"/>
</dbReference>
<keyword evidence="5 10" id="KW-0479">Metal-binding</keyword>
<dbReference type="SUPFAM" id="SSF51971">
    <property type="entry name" value="Nucleotide-binding domain"/>
    <property type="match status" value="1"/>
</dbReference>
<reference evidence="12" key="1">
    <citation type="submission" date="2016-05" db="EMBL/GenBank/DDBJ databases">
        <title>Microbial consortia oxidize butane by reversing methanogenesis.</title>
        <authorList>
            <person name="Laso-Perez R."/>
            <person name="Richter M."/>
            <person name="Wegener G."/>
            <person name="Musat F."/>
        </authorList>
    </citation>
    <scope>NUCLEOTIDE SEQUENCE [LARGE SCALE GENOMIC DNA]</scope>
    <source>
        <strain evidence="12">BOX2</strain>
    </source>
</reference>
<comment type="subunit">
    <text evidence="10">The ferredoxin:CoB-CoM heterodisulfide reductase is composed of three subunits; HdrA, HdrB and HdrC.</text>
</comment>
<dbReference type="STRING" id="1838285.SCAL_000930"/>
<evidence type="ECO:0000256" key="5">
    <source>
        <dbReference type="ARBA" id="ARBA00022723"/>
    </source>
</evidence>
<evidence type="ECO:0000313" key="12">
    <source>
        <dbReference type="EMBL" id="OFV68290.1"/>
    </source>
</evidence>
<keyword evidence="8 10" id="KW-0408">Iron</keyword>
<dbReference type="InterPro" id="IPR036188">
    <property type="entry name" value="FAD/NAD-bd_sf"/>
</dbReference>
<dbReference type="Proteomes" id="UP000186940">
    <property type="component" value="Unassembled WGS sequence"/>
</dbReference>
<comment type="cofactor">
    <cofactor evidence="10">
        <name>[4Fe-4S] cluster</name>
        <dbReference type="ChEBI" id="CHEBI:49883"/>
    </cofactor>
</comment>
<keyword evidence="4 10" id="KW-0285">Flavoprotein</keyword>